<proteinExistence type="predicted"/>
<evidence type="ECO:0000313" key="1">
    <source>
        <dbReference type="EMBL" id="MBM7471218.1"/>
    </source>
</evidence>
<organism evidence="1 2">
    <name type="scientific">Subtercola frigoramans</name>
    <dbReference type="NCBI Taxonomy" id="120298"/>
    <lineage>
        <taxon>Bacteria</taxon>
        <taxon>Bacillati</taxon>
        <taxon>Actinomycetota</taxon>
        <taxon>Actinomycetes</taxon>
        <taxon>Micrococcales</taxon>
        <taxon>Microbacteriaceae</taxon>
        <taxon>Subtercola</taxon>
    </lineage>
</organism>
<dbReference type="InterPro" id="IPR046288">
    <property type="entry name" value="DUF6325"/>
</dbReference>
<gene>
    <name evidence="1" type="ORF">JOE66_000852</name>
</gene>
<accession>A0ABS2L2B1</accession>
<evidence type="ECO:0000313" key="2">
    <source>
        <dbReference type="Proteomes" id="UP000776164"/>
    </source>
</evidence>
<dbReference type="EMBL" id="JAFBBU010000001">
    <property type="protein sequence ID" value="MBM7471218.1"/>
    <property type="molecule type" value="Genomic_DNA"/>
</dbReference>
<evidence type="ECO:0008006" key="3">
    <source>
        <dbReference type="Google" id="ProtNLM"/>
    </source>
</evidence>
<protein>
    <recommendedName>
        <fullName evidence="3">DUF3105 domain-containing protein</fullName>
    </recommendedName>
</protein>
<dbReference type="RefSeq" id="WP_205107047.1">
    <property type="nucleotide sequence ID" value="NZ_BAAAHT010000012.1"/>
</dbReference>
<reference evidence="1 2" key="1">
    <citation type="submission" date="2021-01" db="EMBL/GenBank/DDBJ databases">
        <title>Sequencing the genomes of 1000 actinobacteria strains.</title>
        <authorList>
            <person name="Klenk H.-P."/>
        </authorList>
    </citation>
    <scope>NUCLEOTIDE SEQUENCE [LARGE SCALE GENOMIC DNA]</scope>
    <source>
        <strain evidence="1 2">DSM 13057</strain>
    </source>
</reference>
<sequence>MSESFVVRLVQEPPYPQSGCLERVDGLISDDDVHELLTGLVPNTTAAVLVFEHTWAKGLRDAVVGSGGILLDSTRVPGPVVDEVLSALAELEELEVEGE</sequence>
<keyword evidence="2" id="KW-1185">Reference proteome</keyword>
<comment type="caution">
    <text evidence="1">The sequence shown here is derived from an EMBL/GenBank/DDBJ whole genome shotgun (WGS) entry which is preliminary data.</text>
</comment>
<dbReference type="Pfam" id="PF19850">
    <property type="entry name" value="DUF6325"/>
    <property type="match status" value="1"/>
</dbReference>
<name>A0ABS2L2B1_9MICO</name>
<dbReference type="Proteomes" id="UP000776164">
    <property type="component" value="Unassembled WGS sequence"/>
</dbReference>